<dbReference type="EMBL" id="CP016359">
    <property type="protein sequence ID" value="APU67934.1"/>
    <property type="molecule type" value="Genomic_DNA"/>
</dbReference>
<organism evidence="2 3">
    <name type="scientific">Christiangramia flava JLT2011</name>
    <dbReference type="NCBI Taxonomy" id="1229726"/>
    <lineage>
        <taxon>Bacteria</taxon>
        <taxon>Pseudomonadati</taxon>
        <taxon>Bacteroidota</taxon>
        <taxon>Flavobacteriia</taxon>
        <taxon>Flavobacteriales</taxon>
        <taxon>Flavobacteriaceae</taxon>
        <taxon>Christiangramia</taxon>
    </lineage>
</organism>
<evidence type="ECO:0000259" key="1">
    <source>
        <dbReference type="Pfam" id="PF13460"/>
    </source>
</evidence>
<dbReference type="PANTHER" id="PTHR48079:SF6">
    <property type="entry name" value="NAD(P)-BINDING DOMAIN-CONTAINING PROTEIN-RELATED"/>
    <property type="match status" value="1"/>
</dbReference>
<dbReference type="GO" id="GO:0004029">
    <property type="term" value="F:aldehyde dehydrogenase (NAD+) activity"/>
    <property type="evidence" value="ECO:0007669"/>
    <property type="project" value="TreeGrafter"/>
</dbReference>
<gene>
    <name evidence="2" type="ORF">GRFL_1210</name>
</gene>
<feature type="domain" description="NAD(P)-binding" evidence="1">
    <location>
        <begin position="9"/>
        <end position="180"/>
    </location>
</feature>
<dbReference type="Pfam" id="PF13460">
    <property type="entry name" value="NAD_binding_10"/>
    <property type="match status" value="1"/>
</dbReference>
<dbReference type="KEGG" id="gfl:GRFL_1210"/>
<dbReference type="RefSeq" id="WP_083643757.1">
    <property type="nucleotide sequence ID" value="NZ_AMRU01000002.1"/>
</dbReference>
<dbReference type="AlphaFoldDB" id="A0A1L7I409"/>
<dbReference type="PANTHER" id="PTHR48079">
    <property type="entry name" value="PROTEIN YEEZ"/>
    <property type="match status" value="1"/>
</dbReference>
<dbReference type="STRING" id="1229726.GRFL_1210"/>
<dbReference type="Gene3D" id="3.40.50.720">
    <property type="entry name" value="NAD(P)-binding Rossmann-like Domain"/>
    <property type="match status" value="1"/>
</dbReference>
<reference evidence="2 3" key="1">
    <citation type="submission" date="2016-07" db="EMBL/GenBank/DDBJ databases">
        <title>Multi-omics approach to identify versatile polysaccharide utilization systems of a marine flavobacterium Gramella flava.</title>
        <authorList>
            <person name="Tang K."/>
        </authorList>
    </citation>
    <scope>NUCLEOTIDE SEQUENCE [LARGE SCALE GENOMIC DNA]</scope>
    <source>
        <strain evidence="2 3">JLT2011</strain>
    </source>
</reference>
<protein>
    <submittedName>
        <fullName evidence="2">Protein yeeZ</fullName>
    </submittedName>
</protein>
<accession>A0A1L7I409</accession>
<keyword evidence="3" id="KW-1185">Reference proteome</keyword>
<dbReference type="Proteomes" id="UP000186230">
    <property type="component" value="Chromosome"/>
</dbReference>
<dbReference type="InterPro" id="IPR016040">
    <property type="entry name" value="NAD(P)-bd_dom"/>
</dbReference>
<dbReference type="SUPFAM" id="SSF51735">
    <property type="entry name" value="NAD(P)-binding Rossmann-fold domains"/>
    <property type="match status" value="1"/>
</dbReference>
<dbReference type="OrthoDB" id="751203at2"/>
<dbReference type="GO" id="GO:0005737">
    <property type="term" value="C:cytoplasm"/>
    <property type="evidence" value="ECO:0007669"/>
    <property type="project" value="TreeGrafter"/>
</dbReference>
<dbReference type="InterPro" id="IPR036291">
    <property type="entry name" value="NAD(P)-bd_dom_sf"/>
</dbReference>
<proteinExistence type="predicted"/>
<evidence type="ECO:0000313" key="2">
    <source>
        <dbReference type="EMBL" id="APU67934.1"/>
    </source>
</evidence>
<dbReference type="InterPro" id="IPR051783">
    <property type="entry name" value="NAD(P)-dependent_oxidoreduct"/>
</dbReference>
<sequence length="266" mass="30439">MRIAILGCGWLGIELAKKLKKENHEVRGSVANIENMAKLREAKIIPYNIKLFEKGVQGDIRSFFSGCHVIIVAVPPGLRKNPKVNFVKKMRKVLPYVEKADPQKIIYISSTGVYKDEPGFPEYDENASTNNSSDKAIQLRNAELLFLNHKNWNISVVRFGGLFGGDRHPVKYLAGKKELKNPDAPVNLVHREDCINALEKLIGLKKDHSVWNVVYPEHPTRRDYYQREAREKGLEIPEFLENKKQKGKIISSRKLIDLGFKFQHPI</sequence>
<name>A0A1L7I409_9FLAO</name>
<evidence type="ECO:0000313" key="3">
    <source>
        <dbReference type="Proteomes" id="UP000186230"/>
    </source>
</evidence>